<evidence type="ECO:0000313" key="2">
    <source>
        <dbReference type="EMBL" id="MPN33756.1"/>
    </source>
</evidence>
<dbReference type="InterPro" id="IPR008209">
    <property type="entry name" value="PEP_carboxykinase_GTP"/>
</dbReference>
<dbReference type="Pfam" id="PF00821">
    <property type="entry name" value="PEPCK_GTP"/>
    <property type="match status" value="1"/>
</dbReference>
<dbReference type="GO" id="GO:0030145">
    <property type="term" value="F:manganese ion binding"/>
    <property type="evidence" value="ECO:0007669"/>
    <property type="project" value="TreeGrafter"/>
</dbReference>
<dbReference type="GO" id="GO:0005829">
    <property type="term" value="C:cytosol"/>
    <property type="evidence" value="ECO:0007669"/>
    <property type="project" value="TreeGrafter"/>
</dbReference>
<dbReference type="GO" id="GO:0006107">
    <property type="term" value="P:oxaloacetate metabolic process"/>
    <property type="evidence" value="ECO:0007669"/>
    <property type="project" value="TreeGrafter"/>
</dbReference>
<dbReference type="PANTHER" id="PTHR11561">
    <property type="entry name" value="PHOSPHOENOLPYRUVATE CARBOXYKINASE"/>
    <property type="match status" value="1"/>
</dbReference>
<dbReference type="GO" id="GO:0019543">
    <property type="term" value="P:propionate catabolic process"/>
    <property type="evidence" value="ECO:0007669"/>
    <property type="project" value="TreeGrafter"/>
</dbReference>
<accession>A0A645H5J3</accession>
<sequence length="90" mass="10442">MRVLEWIIDRCEGRADAVETPIGRVPTYEQLNWTGSDFTKEQFEMVTSQDKDLWIKEFESHSELFNKLGDRLPEALKKRQAELLAAVQSA</sequence>
<organism evidence="2">
    <name type="scientific">bioreactor metagenome</name>
    <dbReference type="NCBI Taxonomy" id="1076179"/>
    <lineage>
        <taxon>unclassified sequences</taxon>
        <taxon>metagenomes</taxon>
        <taxon>ecological metagenomes</taxon>
    </lineage>
</organism>
<dbReference type="GO" id="GO:0042594">
    <property type="term" value="P:response to starvation"/>
    <property type="evidence" value="ECO:0007669"/>
    <property type="project" value="TreeGrafter"/>
</dbReference>
<reference evidence="2" key="1">
    <citation type="submission" date="2019-08" db="EMBL/GenBank/DDBJ databases">
        <authorList>
            <person name="Kucharzyk K."/>
            <person name="Murdoch R.W."/>
            <person name="Higgins S."/>
            <person name="Loffler F."/>
        </authorList>
    </citation>
    <scope>NUCLEOTIDE SEQUENCE</scope>
</reference>
<dbReference type="GO" id="GO:0033993">
    <property type="term" value="P:response to lipid"/>
    <property type="evidence" value="ECO:0007669"/>
    <property type="project" value="TreeGrafter"/>
</dbReference>
<dbReference type="PANTHER" id="PTHR11561:SF0">
    <property type="entry name" value="PHOSPHOENOLPYRUVATE CARBOXYKINASE [GTP]-RELATED"/>
    <property type="match status" value="1"/>
</dbReference>
<dbReference type="EMBL" id="VSSQ01086414">
    <property type="protein sequence ID" value="MPN33756.1"/>
    <property type="molecule type" value="Genomic_DNA"/>
</dbReference>
<dbReference type="GO" id="GO:0005525">
    <property type="term" value="F:GTP binding"/>
    <property type="evidence" value="ECO:0007669"/>
    <property type="project" value="InterPro"/>
</dbReference>
<dbReference type="GO" id="GO:0004613">
    <property type="term" value="F:phosphoenolpyruvate carboxykinase (GTP) activity"/>
    <property type="evidence" value="ECO:0007669"/>
    <property type="project" value="TreeGrafter"/>
</dbReference>
<protein>
    <recommendedName>
        <fullName evidence="1">Phosphoenolpyruvate carboxykinase C-terminal P-loop domain-containing protein</fullName>
    </recommendedName>
</protein>
<dbReference type="InterPro" id="IPR013035">
    <property type="entry name" value="PEP_carboxykinase_C"/>
</dbReference>
<name>A0A645H5J3_9ZZZZ</name>
<dbReference type="InterPro" id="IPR035077">
    <property type="entry name" value="PEP_carboxykinase_GTP_C"/>
</dbReference>
<dbReference type="Gene3D" id="3.90.228.20">
    <property type="match status" value="1"/>
</dbReference>
<gene>
    <name evidence="2" type="ORF">SDC9_181247</name>
</gene>
<comment type="caution">
    <text evidence="2">The sequence shown here is derived from an EMBL/GenBank/DDBJ whole genome shotgun (WGS) entry which is preliminary data.</text>
</comment>
<evidence type="ECO:0000259" key="1">
    <source>
        <dbReference type="Pfam" id="PF00821"/>
    </source>
</evidence>
<dbReference type="GO" id="GO:0006094">
    <property type="term" value="P:gluconeogenesis"/>
    <property type="evidence" value="ECO:0007669"/>
    <property type="project" value="InterPro"/>
</dbReference>
<dbReference type="GO" id="GO:0046327">
    <property type="term" value="P:glycerol biosynthetic process from pyruvate"/>
    <property type="evidence" value="ECO:0007669"/>
    <property type="project" value="TreeGrafter"/>
</dbReference>
<feature type="domain" description="Phosphoenolpyruvate carboxykinase C-terminal P-loop" evidence="1">
    <location>
        <begin position="1"/>
        <end position="83"/>
    </location>
</feature>
<dbReference type="AlphaFoldDB" id="A0A645H5J3"/>
<proteinExistence type="predicted"/>
<dbReference type="SUPFAM" id="SSF53795">
    <property type="entry name" value="PEP carboxykinase-like"/>
    <property type="match status" value="1"/>
</dbReference>
<dbReference type="GO" id="GO:0071333">
    <property type="term" value="P:cellular response to glucose stimulus"/>
    <property type="evidence" value="ECO:0007669"/>
    <property type="project" value="TreeGrafter"/>
</dbReference>